<sequence>MIPIPTKLIPTPIPAFVPVDRPEFGASVWATALAVGEAVVVAGAVVEVSNVEILVEVAGEAVEVEFKPKVFYRRAC</sequence>
<name>R8BEK8_PHAM7</name>
<protein>
    <submittedName>
        <fullName evidence="1">Uncharacterized protein</fullName>
    </submittedName>
</protein>
<accession>R8BEK8</accession>
<organism evidence="1 2">
    <name type="scientific">Phaeoacremonium minimum (strain UCR-PA7)</name>
    <name type="common">Esca disease fungus</name>
    <name type="synonym">Togninia minima</name>
    <dbReference type="NCBI Taxonomy" id="1286976"/>
    <lineage>
        <taxon>Eukaryota</taxon>
        <taxon>Fungi</taxon>
        <taxon>Dikarya</taxon>
        <taxon>Ascomycota</taxon>
        <taxon>Pezizomycotina</taxon>
        <taxon>Sordariomycetes</taxon>
        <taxon>Sordariomycetidae</taxon>
        <taxon>Togniniales</taxon>
        <taxon>Togniniaceae</taxon>
        <taxon>Phaeoacremonium</taxon>
    </lineage>
</organism>
<dbReference type="GeneID" id="19327437"/>
<dbReference type="Proteomes" id="UP000014074">
    <property type="component" value="Unassembled WGS sequence"/>
</dbReference>
<dbReference type="RefSeq" id="XP_007917486.1">
    <property type="nucleotide sequence ID" value="XM_007919295.1"/>
</dbReference>
<reference evidence="2" key="1">
    <citation type="journal article" date="2013" name="Genome Announc.">
        <title>Draft genome sequence of the ascomycete Phaeoacremonium aleophilum strain UCR-PA7, a causal agent of the esca disease complex in grapevines.</title>
        <authorList>
            <person name="Blanco-Ulate B."/>
            <person name="Rolshausen P."/>
            <person name="Cantu D."/>
        </authorList>
    </citation>
    <scope>NUCLEOTIDE SEQUENCE [LARGE SCALE GENOMIC DNA]</scope>
    <source>
        <strain evidence="2">UCR-PA7</strain>
    </source>
</reference>
<evidence type="ECO:0000313" key="1">
    <source>
        <dbReference type="EMBL" id="EON97732.1"/>
    </source>
</evidence>
<dbReference type="AlphaFoldDB" id="R8BEK8"/>
<gene>
    <name evidence="1" type="ORF">UCRPA7_6748</name>
</gene>
<dbReference type="HOGENOM" id="CLU_2656191_0_0_1"/>
<dbReference type="KEGG" id="tmn:UCRPA7_6748"/>
<dbReference type="EMBL" id="KB933263">
    <property type="protein sequence ID" value="EON97732.1"/>
    <property type="molecule type" value="Genomic_DNA"/>
</dbReference>
<keyword evidence="2" id="KW-1185">Reference proteome</keyword>
<proteinExistence type="predicted"/>
<evidence type="ECO:0000313" key="2">
    <source>
        <dbReference type="Proteomes" id="UP000014074"/>
    </source>
</evidence>